<keyword evidence="3" id="KW-1185">Reference proteome</keyword>
<comment type="caution">
    <text evidence="2">The sequence shown here is derived from an EMBL/GenBank/DDBJ whole genome shotgun (WGS) entry which is preliminary data.</text>
</comment>
<proteinExistence type="predicted"/>
<gene>
    <name evidence="2" type="ORF">NKR23_g6798</name>
</gene>
<feature type="region of interest" description="Disordered" evidence="1">
    <location>
        <begin position="1205"/>
        <end position="1267"/>
    </location>
</feature>
<accession>A0AA38R9V7</accession>
<name>A0AA38R9V7_9PEZI</name>
<reference evidence="2" key="1">
    <citation type="submission" date="2022-07" db="EMBL/GenBank/DDBJ databases">
        <title>Fungi with potential for degradation of polypropylene.</title>
        <authorList>
            <person name="Gostincar C."/>
        </authorList>
    </citation>
    <scope>NUCLEOTIDE SEQUENCE</scope>
    <source>
        <strain evidence="2">EXF-13308</strain>
    </source>
</reference>
<evidence type="ECO:0000256" key="1">
    <source>
        <dbReference type="SAM" id="MobiDB-lite"/>
    </source>
</evidence>
<dbReference type="PANTHER" id="PTHR32387">
    <property type="entry name" value="WU:FJ29H11"/>
    <property type="match status" value="1"/>
</dbReference>
<dbReference type="Proteomes" id="UP001174694">
    <property type="component" value="Unassembled WGS sequence"/>
</dbReference>
<evidence type="ECO:0000313" key="3">
    <source>
        <dbReference type="Proteomes" id="UP001174694"/>
    </source>
</evidence>
<feature type="compositionally biased region" description="Basic and acidic residues" evidence="1">
    <location>
        <begin position="1207"/>
        <end position="1227"/>
    </location>
</feature>
<dbReference type="InterPro" id="IPR036890">
    <property type="entry name" value="HATPase_C_sf"/>
</dbReference>
<protein>
    <submittedName>
        <fullName evidence="2">Heterokaryon incompatibility</fullName>
    </submittedName>
</protein>
<dbReference type="NCBIfam" id="NF047352">
    <property type="entry name" value="P_loop_sacsin"/>
    <property type="match status" value="1"/>
</dbReference>
<dbReference type="SUPFAM" id="SSF55874">
    <property type="entry name" value="ATPase domain of HSP90 chaperone/DNA topoisomerase II/histidine kinase"/>
    <property type="match status" value="1"/>
</dbReference>
<evidence type="ECO:0000313" key="2">
    <source>
        <dbReference type="EMBL" id="KAJ9143017.1"/>
    </source>
</evidence>
<dbReference type="EMBL" id="JANBVO010000020">
    <property type="protein sequence ID" value="KAJ9143017.1"/>
    <property type="molecule type" value="Genomic_DNA"/>
</dbReference>
<organism evidence="2 3">
    <name type="scientific">Pleurostoma richardsiae</name>
    <dbReference type="NCBI Taxonomy" id="41990"/>
    <lineage>
        <taxon>Eukaryota</taxon>
        <taxon>Fungi</taxon>
        <taxon>Dikarya</taxon>
        <taxon>Ascomycota</taxon>
        <taxon>Pezizomycotina</taxon>
        <taxon>Sordariomycetes</taxon>
        <taxon>Sordariomycetidae</taxon>
        <taxon>Calosphaeriales</taxon>
        <taxon>Pleurostomataceae</taxon>
        <taxon>Pleurostoma</taxon>
    </lineage>
</organism>
<dbReference type="Gene3D" id="3.30.565.10">
    <property type="entry name" value="Histidine kinase-like ATPase, C-terminal domain"/>
    <property type="match status" value="1"/>
</dbReference>
<dbReference type="InterPro" id="IPR052957">
    <property type="entry name" value="Auxin_embryo_med"/>
</dbReference>
<feature type="compositionally biased region" description="Polar residues" evidence="1">
    <location>
        <begin position="1228"/>
        <end position="1243"/>
    </location>
</feature>
<dbReference type="PANTHER" id="PTHR32387:SF0">
    <property type="entry name" value="PROTEIN NO VEIN"/>
    <property type="match status" value="1"/>
</dbReference>
<sequence>MEGQETFPSSKEEADKHIASRVRAPIDGSNDIVAEDRECLENLLSLIAQELYEKPTHFLLELIQNADDNSFTVEKPSLTLKLSKDGDEHTLLTTCNEVGLSLQNVKAITAAASSTKKAAQGKRGYIGEKGIGFKSIFKVARVVEISSGFYEFSLDSRTRLGMISPILSQFPPSLKRPDTTQFLLHLNSEAQYGEVRTELRSIDGRILMFLRSLTEFTIETEDRHVRFISTWERRHPKYLCEVQTIKTEDLRGDTVNEARFLIFRHKVRELKDDEKRKGITESEVMIAFPVSSCGDPTFESQSVYSFLPIGDFGWKFMIQADFLLTANREAVDYGRQWNLTLRRGLAVLFVNAAKALSGCLDEKIKFQWYKWLKCGGKGFWKELSSLINREVSNRPSFLTTGQSMTRPRGLLLYPSQFFCGGKPLIYDKEQAHKQLHLGYYKSNTIEASDIDILKELGVTECDATKLLSQLEQWIASSGHTCLHHLPEAWHLVFIQRFQGRENLWDVLRDLPLVPIRDGGWSAARTTNLFLASHDQADQTPLDLGLEVVCTVASQNYTRRGFFQWLGIKEYNALKVYDTILQHHSTYRPGATPARELRNWIADVDFLFKNRNLRPSKKDLSILHFVPQSAVARDEYCVSVAGRMLYYLDRDRDGEPSVIALLNKAIPDKCKVIHADYLKTICSGNSQTELEFKTWLRSRCHVARTPKLFKIDVSFSSIICEDIFEPSCEWIYLAKNNLHQLLVLLRNNWEFYKGGSGMTVPSRKEHLFRLVGSLDVPVKRHTQSCRPFRETVVLTEKEMTRFLGNPFLAPGLPDPQDSRWLPLLQDVGIALVPNLNMLLSQLETMKSVAIDSVRQSELKQLYGDISREVSKHTPGTVDVSLGHDLKNSHWYSILRNQDQDADLKSQDHYEHSEYLFSRYLGLEKTTLTHFIVELQSCGSSEMAHVEKVLKTLGRMFDEGKVSGITTKERDAFNLTKAFPVHIPRPGQVGETDVVLKSSVDESWYIPDQPGHTSEFMGKVPLLALDEKSLEQVTPLLEKLRVTNKYLSRQIDIRREWFGELQQDQATAKNLQLRLPALVKLRAKQHHKTRTGYFPTYKITVWKLEAIEVTKYVGNVCITAGSSKQPFTFVEAPDKVDIFIQKSLDESASRKLDIELAVFFRNLFDFDDTLLPSIQKVLAEPLADIPSLLTGFGINATAEELGLTKKLQKQKDDGQVEHGSSSREGDSAHETSSMPEPTLHGSSTAEPHVDRAATTRLPSLSEEERPWEEVGRKGEIYANKYFSKHIRDWNPVQHWTSNLRTSEGFPSIDDEWTRADFTYPDSHGLMKNLLSPAIGLDDSLARRLSDSAATYHIELKTTSTDFSWQDSINPATMSQNQVDLARKYTVPQTGRITDIYIILRLSNVHGAPARTWWVDPWKLFLAGRLSLRAPGGYEVNLLRSSGKIKEVLDKDIA</sequence>